<dbReference type="RefSeq" id="WP_190921098.1">
    <property type="nucleotide sequence ID" value="NZ_JACXIZ010000049.1"/>
</dbReference>
<gene>
    <name evidence="3" type="ORF">IDH44_22585</name>
</gene>
<dbReference type="AlphaFoldDB" id="A0A927BW71"/>
<feature type="compositionally biased region" description="Basic and acidic residues" evidence="1">
    <location>
        <begin position="129"/>
        <end position="147"/>
    </location>
</feature>
<name>A0A927BW71_9BACL</name>
<keyword evidence="2" id="KW-0472">Membrane</keyword>
<organism evidence="3 4">
    <name type="scientific">Paenibacillus sabuli</name>
    <dbReference type="NCBI Taxonomy" id="2772509"/>
    <lineage>
        <taxon>Bacteria</taxon>
        <taxon>Bacillati</taxon>
        <taxon>Bacillota</taxon>
        <taxon>Bacilli</taxon>
        <taxon>Bacillales</taxon>
        <taxon>Paenibacillaceae</taxon>
        <taxon>Paenibacillus</taxon>
    </lineage>
</organism>
<evidence type="ECO:0000256" key="2">
    <source>
        <dbReference type="SAM" id="Phobius"/>
    </source>
</evidence>
<keyword evidence="2" id="KW-1133">Transmembrane helix</keyword>
<evidence type="ECO:0000256" key="1">
    <source>
        <dbReference type="SAM" id="MobiDB-lite"/>
    </source>
</evidence>
<keyword evidence="4" id="KW-1185">Reference proteome</keyword>
<feature type="compositionally biased region" description="Low complexity" evidence="1">
    <location>
        <begin position="109"/>
        <end position="121"/>
    </location>
</feature>
<keyword evidence="2" id="KW-0812">Transmembrane</keyword>
<comment type="caution">
    <text evidence="3">The sequence shown here is derived from an EMBL/GenBank/DDBJ whole genome shotgun (WGS) entry which is preliminary data.</text>
</comment>
<feature type="compositionally biased region" description="Acidic residues" evidence="1">
    <location>
        <begin position="205"/>
        <end position="214"/>
    </location>
</feature>
<protein>
    <submittedName>
        <fullName evidence="3">Uncharacterized protein</fullName>
    </submittedName>
</protein>
<feature type="region of interest" description="Disordered" evidence="1">
    <location>
        <begin position="80"/>
        <end position="239"/>
    </location>
</feature>
<feature type="transmembrane region" description="Helical" evidence="2">
    <location>
        <begin position="12"/>
        <end position="30"/>
    </location>
</feature>
<sequence length="301" mass="31256">MWKWIASIGKAAAIVLIASFLSIWTTGYIVNSYIMTIVKQYKLPLEIQPVALSGVWGRLWGAEQVTAEEDGDLLTERDAAETGGSAGDRTSSEAGGADLSSGEDHDDPAGSGAPSGDGAASEEPADGLGDPRGENGGEASSSEREGEQGGVEGEAGIGSQAQGDGAGANAPVAEPDATGEPPRSTQSGGGEGASADAGAARGEIEDTQLSDSSDDAQAAWTTETAMTEEELSEVKNELSASDRDQLFSLLIGELPQSAWQEISTYMEDGLTDEELQNVQQIVARYLDEAAYEELMGILKKY</sequence>
<feature type="compositionally biased region" description="Low complexity" evidence="1">
    <location>
        <begin position="216"/>
        <end position="225"/>
    </location>
</feature>
<proteinExistence type="predicted"/>
<dbReference type="Proteomes" id="UP000621560">
    <property type="component" value="Unassembled WGS sequence"/>
</dbReference>
<evidence type="ECO:0000313" key="3">
    <source>
        <dbReference type="EMBL" id="MBD2847993.1"/>
    </source>
</evidence>
<reference evidence="3" key="1">
    <citation type="submission" date="2020-09" db="EMBL/GenBank/DDBJ databases">
        <title>A novel bacterium of genus Paenibacillus, isolated from South China Sea.</title>
        <authorList>
            <person name="Huang H."/>
            <person name="Mo K."/>
            <person name="Hu Y."/>
        </authorList>
    </citation>
    <scope>NUCLEOTIDE SEQUENCE</scope>
    <source>
        <strain evidence="3">IB182496</strain>
    </source>
</reference>
<accession>A0A927BW71</accession>
<dbReference type="EMBL" id="JACXIZ010000049">
    <property type="protein sequence ID" value="MBD2847993.1"/>
    <property type="molecule type" value="Genomic_DNA"/>
</dbReference>
<evidence type="ECO:0000313" key="4">
    <source>
        <dbReference type="Proteomes" id="UP000621560"/>
    </source>
</evidence>